<comment type="caution">
    <text evidence="10">The sequence shown here is derived from an EMBL/GenBank/DDBJ whole genome shotgun (WGS) entry which is preliminary data.</text>
</comment>
<feature type="transmembrane region" description="Helical" evidence="8">
    <location>
        <begin position="115"/>
        <end position="136"/>
    </location>
</feature>
<organism evidence="10 11">
    <name type="scientific">Tolypocladium capitatum</name>
    <dbReference type="NCBI Taxonomy" id="45235"/>
    <lineage>
        <taxon>Eukaryota</taxon>
        <taxon>Fungi</taxon>
        <taxon>Dikarya</taxon>
        <taxon>Ascomycota</taxon>
        <taxon>Pezizomycotina</taxon>
        <taxon>Sordariomycetes</taxon>
        <taxon>Hypocreomycetidae</taxon>
        <taxon>Hypocreales</taxon>
        <taxon>Ophiocordycipitaceae</taxon>
        <taxon>Tolypocladium</taxon>
    </lineage>
</organism>
<evidence type="ECO:0000256" key="8">
    <source>
        <dbReference type="SAM" id="Phobius"/>
    </source>
</evidence>
<feature type="region of interest" description="Disordered" evidence="7">
    <location>
        <begin position="1"/>
        <end position="20"/>
    </location>
</feature>
<dbReference type="GO" id="GO:0016020">
    <property type="term" value="C:membrane"/>
    <property type="evidence" value="ECO:0007669"/>
    <property type="project" value="TreeGrafter"/>
</dbReference>
<evidence type="ECO:0000259" key="9">
    <source>
        <dbReference type="PROSITE" id="PS50850"/>
    </source>
</evidence>
<dbReference type="EMBL" id="NRSZ01001131">
    <property type="protein sequence ID" value="PNY23167.1"/>
    <property type="molecule type" value="Genomic_DNA"/>
</dbReference>
<name>A0A2K3Q6L3_9HYPO</name>
<keyword evidence="11" id="KW-1185">Reference proteome</keyword>
<dbReference type="FunFam" id="1.20.1250.20:FF:000308">
    <property type="entry name" value="MFS efflux transporter"/>
    <property type="match status" value="1"/>
</dbReference>
<evidence type="ECO:0000256" key="5">
    <source>
        <dbReference type="ARBA" id="ARBA00022989"/>
    </source>
</evidence>
<dbReference type="Proteomes" id="UP000236621">
    <property type="component" value="Unassembled WGS sequence"/>
</dbReference>
<evidence type="ECO:0000256" key="1">
    <source>
        <dbReference type="ARBA" id="ARBA00004127"/>
    </source>
</evidence>
<dbReference type="Gene3D" id="1.20.1250.20">
    <property type="entry name" value="MFS general substrate transporter like domains"/>
    <property type="match status" value="2"/>
</dbReference>
<feature type="transmembrane region" description="Helical" evidence="8">
    <location>
        <begin position="413"/>
        <end position="435"/>
    </location>
</feature>
<feature type="domain" description="Major facilitator superfamily (MFS) profile" evidence="9">
    <location>
        <begin position="114"/>
        <end position="500"/>
    </location>
</feature>
<feature type="transmembrane region" description="Helical" evidence="8">
    <location>
        <begin position="356"/>
        <end position="376"/>
    </location>
</feature>
<dbReference type="Pfam" id="PF07690">
    <property type="entry name" value="MFS_1"/>
    <property type="match status" value="1"/>
</dbReference>
<evidence type="ECO:0000313" key="11">
    <source>
        <dbReference type="Proteomes" id="UP000236621"/>
    </source>
</evidence>
<dbReference type="InterPro" id="IPR020846">
    <property type="entry name" value="MFS_dom"/>
</dbReference>
<feature type="transmembrane region" description="Helical" evidence="8">
    <location>
        <begin position="148"/>
        <end position="167"/>
    </location>
</feature>
<dbReference type="SUPFAM" id="SSF103473">
    <property type="entry name" value="MFS general substrate transporter"/>
    <property type="match status" value="1"/>
</dbReference>
<comment type="subcellular location">
    <subcellularLocation>
        <location evidence="1">Endomembrane system</location>
        <topology evidence="1">Multi-pass membrane protein</topology>
    </subcellularLocation>
</comment>
<feature type="transmembrane region" description="Helical" evidence="8">
    <location>
        <begin position="238"/>
        <end position="259"/>
    </location>
</feature>
<dbReference type="PANTHER" id="PTHR23514:SF3">
    <property type="entry name" value="BYPASS OF STOP CODON PROTEIN 6"/>
    <property type="match status" value="1"/>
</dbReference>
<keyword evidence="4 8" id="KW-0812">Transmembrane</keyword>
<evidence type="ECO:0000313" key="10">
    <source>
        <dbReference type="EMBL" id="PNY23167.1"/>
    </source>
</evidence>
<dbReference type="InterPro" id="IPR051788">
    <property type="entry name" value="MFS_Transporter"/>
</dbReference>
<comment type="similarity">
    <text evidence="2">Belongs to the major facilitator superfamily.</text>
</comment>
<dbReference type="OrthoDB" id="413079at2759"/>
<keyword evidence="5 8" id="KW-1133">Transmembrane helix</keyword>
<proteinExistence type="inferred from homology"/>
<sequence>MRDGCGDMTLRSLPRAPDELGFDSSLDSVGHTVASSPSFTTMSASAPLESGIACWTEEHHGGHGLDDGFDSHAAESERLLRSPDGDGGHDHDRGGGEADEERESWNSPRINKHRYISVNLSLFIMGMHDGCIGALLPYIERYYDVDHAAVSTIFLVPFLGYLTAALSNNWIHHRVGQRGIAFLGPFFRLAGYVPMALHPPFAVLPALLALTGFGNGIEDSAYNAWVGNMHPTNELLGIIHGSFGLGGTIAPLVVSIMVAKLGLEWYIFFYVLITVVCVELAYGLWAFWGATGVAYREKLRRGGGGGGGGEGVKTRTVLAEPVTWLLAIFLLAYAGAEVSLGGWIPTFMMELRRASPFLAGVTATLFWLGLSLGRIVLGFVTGRIGEKLAITGYLLLCVALELLFWLVPATIGAMSFVTLLGFFLGPLFPAAIVVATKLLPREYHISAIGFAAAIGGGGAAVLPFAVGALAEGHGVGVLQPVILAALVFLIVVWLALPGGDRRRAAKAV</sequence>
<reference evidence="10 11" key="1">
    <citation type="submission" date="2017-08" db="EMBL/GenBank/DDBJ databases">
        <title>Harnessing the power of phylogenomics to disentangle the directionality and signatures of interkingdom host jumping in the parasitic fungal genus Tolypocladium.</title>
        <authorList>
            <person name="Quandt C.A."/>
            <person name="Patterson W."/>
            <person name="Spatafora J.W."/>
        </authorList>
    </citation>
    <scope>NUCLEOTIDE SEQUENCE [LARGE SCALE GENOMIC DNA]</scope>
    <source>
        <strain evidence="10 11">CBS 113982</strain>
    </source>
</reference>
<protein>
    <submittedName>
        <fullName evidence="10">Bypass of stop codon protein 6</fullName>
    </submittedName>
</protein>
<evidence type="ECO:0000256" key="2">
    <source>
        <dbReference type="ARBA" id="ARBA00008335"/>
    </source>
</evidence>
<dbReference type="GO" id="GO:0022857">
    <property type="term" value="F:transmembrane transporter activity"/>
    <property type="evidence" value="ECO:0007669"/>
    <property type="project" value="InterPro"/>
</dbReference>
<feature type="transmembrane region" description="Helical" evidence="8">
    <location>
        <begin position="265"/>
        <end position="291"/>
    </location>
</feature>
<gene>
    <name evidence="10" type="ORF">TCAP_06886</name>
</gene>
<dbReference type="STRING" id="45235.A0A2K3Q6L3"/>
<evidence type="ECO:0000256" key="3">
    <source>
        <dbReference type="ARBA" id="ARBA00022448"/>
    </source>
</evidence>
<dbReference type="InterPro" id="IPR011701">
    <property type="entry name" value="MFS"/>
</dbReference>
<dbReference type="FunFam" id="1.20.1250.20:FF:000286">
    <property type="entry name" value="MFS efflux transporter"/>
    <property type="match status" value="1"/>
</dbReference>
<dbReference type="AlphaFoldDB" id="A0A2K3Q6L3"/>
<feature type="transmembrane region" description="Helical" evidence="8">
    <location>
        <begin position="388"/>
        <end position="407"/>
    </location>
</feature>
<evidence type="ECO:0000256" key="4">
    <source>
        <dbReference type="ARBA" id="ARBA00022692"/>
    </source>
</evidence>
<feature type="transmembrane region" description="Helical" evidence="8">
    <location>
        <begin position="322"/>
        <end position="344"/>
    </location>
</feature>
<keyword evidence="6 8" id="KW-0472">Membrane</keyword>
<feature type="transmembrane region" description="Helical" evidence="8">
    <location>
        <begin position="476"/>
        <end position="496"/>
    </location>
</feature>
<evidence type="ECO:0000256" key="7">
    <source>
        <dbReference type="SAM" id="MobiDB-lite"/>
    </source>
</evidence>
<dbReference type="PROSITE" id="PS50850">
    <property type="entry name" value="MFS"/>
    <property type="match status" value="1"/>
</dbReference>
<feature type="region of interest" description="Disordered" evidence="7">
    <location>
        <begin position="79"/>
        <end position="105"/>
    </location>
</feature>
<evidence type="ECO:0000256" key="6">
    <source>
        <dbReference type="ARBA" id="ARBA00023136"/>
    </source>
</evidence>
<accession>A0A2K3Q6L3</accession>
<dbReference type="PANTHER" id="PTHR23514">
    <property type="entry name" value="BYPASS OF STOP CODON PROTEIN 6"/>
    <property type="match status" value="1"/>
</dbReference>
<dbReference type="GO" id="GO:0012505">
    <property type="term" value="C:endomembrane system"/>
    <property type="evidence" value="ECO:0007669"/>
    <property type="project" value="UniProtKB-SubCell"/>
</dbReference>
<feature type="compositionally biased region" description="Basic and acidic residues" evidence="7">
    <location>
        <begin position="79"/>
        <end position="96"/>
    </location>
</feature>
<keyword evidence="3" id="KW-0813">Transport</keyword>
<dbReference type="InterPro" id="IPR036259">
    <property type="entry name" value="MFS_trans_sf"/>
</dbReference>
<feature type="transmembrane region" description="Helical" evidence="8">
    <location>
        <begin position="447"/>
        <end position="470"/>
    </location>
</feature>